<keyword evidence="6 9" id="KW-0811">Translocation</keyword>
<evidence type="ECO:0000256" key="2">
    <source>
        <dbReference type="ARBA" id="ARBA00005573"/>
    </source>
</evidence>
<dbReference type="GO" id="GO:0006606">
    <property type="term" value="P:protein import into nucleus"/>
    <property type="evidence" value="ECO:0007669"/>
    <property type="project" value="TreeGrafter"/>
</dbReference>
<dbReference type="AlphaFoldDB" id="A0A077WQV1"/>
<evidence type="ECO:0000256" key="6">
    <source>
        <dbReference type="ARBA" id="ARBA00023010"/>
    </source>
</evidence>
<protein>
    <recommendedName>
        <fullName evidence="9">Nuclear pore complex protein Nup85</fullName>
    </recommendedName>
</protein>
<comment type="similarity">
    <text evidence="2 9">Belongs to the nucleoporin Nup85 family.</text>
</comment>
<evidence type="ECO:0000256" key="7">
    <source>
        <dbReference type="ARBA" id="ARBA00023132"/>
    </source>
</evidence>
<dbReference type="GO" id="GO:0017056">
    <property type="term" value="F:structural constituent of nuclear pore"/>
    <property type="evidence" value="ECO:0007669"/>
    <property type="project" value="TreeGrafter"/>
</dbReference>
<evidence type="ECO:0000256" key="3">
    <source>
        <dbReference type="ARBA" id="ARBA00022448"/>
    </source>
</evidence>
<dbReference type="GO" id="GO:0031965">
    <property type="term" value="C:nuclear membrane"/>
    <property type="evidence" value="ECO:0007669"/>
    <property type="project" value="UniProtKB-UniRule"/>
</dbReference>
<keyword evidence="5 9" id="KW-0653">Protein transport</keyword>
<keyword evidence="9" id="KW-0472">Membrane</keyword>
<dbReference type="PANTHER" id="PTHR13373">
    <property type="entry name" value="FROUNT PROTEIN-RELATED"/>
    <property type="match status" value="1"/>
</dbReference>
<reference evidence="10" key="1">
    <citation type="journal article" date="2014" name="Genome Announc.">
        <title>De novo whole-genome sequence and genome annotation of Lichtheimia ramosa.</title>
        <authorList>
            <person name="Linde J."/>
            <person name="Schwartze V."/>
            <person name="Binder U."/>
            <person name="Lass-Florl C."/>
            <person name="Voigt K."/>
            <person name="Horn F."/>
        </authorList>
    </citation>
    <scope>NUCLEOTIDE SEQUENCE</scope>
    <source>
        <strain evidence="10">JMRC FSU:6197</strain>
    </source>
</reference>
<dbReference type="GO" id="GO:0031080">
    <property type="term" value="C:nuclear pore outer ring"/>
    <property type="evidence" value="ECO:0007669"/>
    <property type="project" value="TreeGrafter"/>
</dbReference>
<dbReference type="GO" id="GO:0045893">
    <property type="term" value="P:positive regulation of DNA-templated transcription"/>
    <property type="evidence" value="ECO:0007669"/>
    <property type="project" value="TreeGrafter"/>
</dbReference>
<dbReference type="OrthoDB" id="2224739at2759"/>
<evidence type="ECO:0000256" key="4">
    <source>
        <dbReference type="ARBA" id="ARBA00022816"/>
    </source>
</evidence>
<comment type="function">
    <text evidence="9">Functions as a component of the nuclear pore complex (NPC).</text>
</comment>
<accession>A0A077WQV1</accession>
<evidence type="ECO:0000256" key="8">
    <source>
        <dbReference type="ARBA" id="ARBA00023242"/>
    </source>
</evidence>
<dbReference type="GO" id="GO:0006406">
    <property type="term" value="P:mRNA export from nucleus"/>
    <property type="evidence" value="ECO:0007669"/>
    <property type="project" value="TreeGrafter"/>
</dbReference>
<comment type="subunit">
    <text evidence="9">Component of the nuclear pore complex (NPC).</text>
</comment>
<dbReference type="Pfam" id="PF07575">
    <property type="entry name" value="Nucleopor_Nup85"/>
    <property type="match status" value="1"/>
</dbReference>
<evidence type="ECO:0000256" key="9">
    <source>
        <dbReference type="RuleBase" id="RU365073"/>
    </source>
</evidence>
<keyword evidence="8 9" id="KW-0539">Nucleus</keyword>
<proteinExistence type="inferred from homology"/>
<evidence type="ECO:0000256" key="5">
    <source>
        <dbReference type="ARBA" id="ARBA00022927"/>
    </source>
</evidence>
<dbReference type="PANTHER" id="PTHR13373:SF21">
    <property type="entry name" value="NUCLEAR PORE COMPLEX PROTEIN NUP85"/>
    <property type="match status" value="1"/>
</dbReference>
<keyword evidence="3 9" id="KW-0813">Transport</keyword>
<evidence type="ECO:0000313" key="10">
    <source>
        <dbReference type="EMBL" id="CDS09057.1"/>
    </source>
</evidence>
<dbReference type="InterPro" id="IPR011502">
    <property type="entry name" value="Nucleoporin_Nup85"/>
</dbReference>
<evidence type="ECO:0000256" key="1">
    <source>
        <dbReference type="ARBA" id="ARBA00004567"/>
    </source>
</evidence>
<keyword evidence="7 9" id="KW-0906">Nuclear pore complex</keyword>
<organism evidence="10">
    <name type="scientific">Lichtheimia ramosa</name>
    <dbReference type="NCBI Taxonomy" id="688394"/>
    <lineage>
        <taxon>Eukaryota</taxon>
        <taxon>Fungi</taxon>
        <taxon>Fungi incertae sedis</taxon>
        <taxon>Mucoromycota</taxon>
        <taxon>Mucoromycotina</taxon>
        <taxon>Mucoromycetes</taxon>
        <taxon>Mucorales</taxon>
        <taxon>Lichtheimiaceae</taxon>
        <taxon>Lichtheimia</taxon>
    </lineage>
</organism>
<sequence length="590" mass="68724">MRNTTDNAIPLLDCSKTFTAYMDEYITGLRGSKSFTDLIEHSGFSAYEEIKTFEQRYNLWKLCEILYFNQEMEQVKSIKLLGLINKIDRSYLKYDIQDIHSHTTPWLHDQFWPMMCKLVLRRKLQDAYQFIQQLHTTDPALQLLAQALRDAPTIPSHHSVDASQQFARDIQRWHQQLDSIHHQTQVAMSNHHQQQSTVSLLQGLLDVLSILRADGPTIVKHADTSTEAIIAYIIYHDALASLDEIQQIAKRITISRCSQHQIDERSVNAFAWMLQGRICEALESFPHADWWLLTHILYLFNLIGMRYVGDTIVHIPSPSSKRDIALSFHDLVVLMYTRELISQPELWQYSLDYLDTCHCKEKRHVGLVQSIKHMPRTSPTDIQRLLDYCIEKDDPRAVKEIFKTIKDHKMEAGCFTSAVKYLLMAGEYHALEYVSDAAMQYYAITGQLVEFDDLESRKLDRDWRLPKTQFYLQFQDWKRIESPEEKIEVLYDMLTSEASPVEYIPLLFLEGVVALEYSSVGLCNYQTIALKSILQDYSQRKGCDRAFELVAYNLERMGAEDHPKIQDALDLYRETFVDFGTDFIRRSSTT</sequence>
<gene>
    <name evidence="10" type="ORF">LRAMOSA10417</name>
</gene>
<name>A0A077WQV1_9FUNG</name>
<keyword evidence="4 9" id="KW-0509">mRNA transport</keyword>
<dbReference type="EMBL" id="LK023329">
    <property type="protein sequence ID" value="CDS09057.1"/>
    <property type="molecule type" value="Genomic_DNA"/>
</dbReference>
<comment type="subcellular location">
    <subcellularLocation>
        <location evidence="1 9">Nucleus</location>
        <location evidence="1 9">Nuclear pore complex</location>
    </subcellularLocation>
</comment>